<gene>
    <name evidence="1" type="ORF">CCACVL1_16195</name>
</gene>
<comment type="caution">
    <text evidence="1">The sequence shown here is derived from an EMBL/GenBank/DDBJ whole genome shotgun (WGS) entry which is preliminary data.</text>
</comment>
<accession>A0A1R3HYC9</accession>
<dbReference type="AlphaFoldDB" id="A0A1R3HYC9"/>
<sequence>MAIGFCPFCSSFHTYALLEMANVYAYKRVIVILTSLEASAIS</sequence>
<evidence type="ECO:0000313" key="2">
    <source>
        <dbReference type="Proteomes" id="UP000188268"/>
    </source>
</evidence>
<reference evidence="1 2" key="1">
    <citation type="submission" date="2013-09" db="EMBL/GenBank/DDBJ databases">
        <title>Corchorus capsularis genome sequencing.</title>
        <authorList>
            <person name="Alam M."/>
            <person name="Haque M.S."/>
            <person name="Islam M.S."/>
            <person name="Emdad E.M."/>
            <person name="Islam M.M."/>
            <person name="Ahmed B."/>
            <person name="Halim A."/>
            <person name="Hossen Q.M.M."/>
            <person name="Hossain M.Z."/>
            <person name="Ahmed R."/>
            <person name="Khan M.M."/>
            <person name="Islam R."/>
            <person name="Rashid M.M."/>
            <person name="Khan S.A."/>
            <person name="Rahman M.S."/>
            <person name="Alam M."/>
        </authorList>
    </citation>
    <scope>NUCLEOTIDE SEQUENCE [LARGE SCALE GENOMIC DNA]</scope>
    <source>
        <strain evidence="2">cv. CVL-1</strain>
        <tissue evidence="1">Whole seedling</tissue>
    </source>
</reference>
<dbReference type="Gramene" id="OMO75346">
    <property type="protein sequence ID" value="OMO75346"/>
    <property type="gene ID" value="CCACVL1_16195"/>
</dbReference>
<protein>
    <submittedName>
        <fullName evidence="1">Uncharacterized protein</fullName>
    </submittedName>
</protein>
<evidence type="ECO:0000313" key="1">
    <source>
        <dbReference type="EMBL" id="OMO75346.1"/>
    </source>
</evidence>
<dbReference type="EMBL" id="AWWV01011030">
    <property type="protein sequence ID" value="OMO75346.1"/>
    <property type="molecule type" value="Genomic_DNA"/>
</dbReference>
<keyword evidence="2" id="KW-1185">Reference proteome</keyword>
<organism evidence="1 2">
    <name type="scientific">Corchorus capsularis</name>
    <name type="common">Jute</name>
    <dbReference type="NCBI Taxonomy" id="210143"/>
    <lineage>
        <taxon>Eukaryota</taxon>
        <taxon>Viridiplantae</taxon>
        <taxon>Streptophyta</taxon>
        <taxon>Embryophyta</taxon>
        <taxon>Tracheophyta</taxon>
        <taxon>Spermatophyta</taxon>
        <taxon>Magnoliopsida</taxon>
        <taxon>eudicotyledons</taxon>
        <taxon>Gunneridae</taxon>
        <taxon>Pentapetalae</taxon>
        <taxon>rosids</taxon>
        <taxon>malvids</taxon>
        <taxon>Malvales</taxon>
        <taxon>Malvaceae</taxon>
        <taxon>Grewioideae</taxon>
        <taxon>Apeibeae</taxon>
        <taxon>Corchorus</taxon>
    </lineage>
</organism>
<dbReference type="Proteomes" id="UP000188268">
    <property type="component" value="Unassembled WGS sequence"/>
</dbReference>
<name>A0A1R3HYC9_COCAP</name>
<proteinExistence type="predicted"/>
<dbReference type="OrthoDB" id="10277313at2759"/>